<dbReference type="InterPro" id="IPR024535">
    <property type="entry name" value="RHGA/B-epi-like_pectate_lyase"/>
</dbReference>
<dbReference type="Pfam" id="PF12708">
    <property type="entry name" value="Pect-lyase_RHGA_epim"/>
    <property type="match status" value="1"/>
</dbReference>
<dbReference type="InterPro" id="IPR006626">
    <property type="entry name" value="PbH1"/>
</dbReference>
<dbReference type="Proteomes" id="UP000320722">
    <property type="component" value="Chromosome"/>
</dbReference>
<evidence type="ECO:0000259" key="2">
    <source>
        <dbReference type="Pfam" id="PF12708"/>
    </source>
</evidence>
<feature type="domain" description="Rhamnogalacturonase A/B/Epimerase-like pectate lyase" evidence="2">
    <location>
        <begin position="52"/>
        <end position="255"/>
    </location>
</feature>
<protein>
    <submittedName>
        <fullName evidence="4">Pectate lyase superfamily protein</fullName>
    </submittedName>
</protein>
<evidence type="ECO:0000256" key="1">
    <source>
        <dbReference type="SAM" id="SignalP"/>
    </source>
</evidence>
<dbReference type="InterPro" id="IPR012334">
    <property type="entry name" value="Pectin_lyas_fold"/>
</dbReference>
<dbReference type="GO" id="GO:0016829">
    <property type="term" value="F:lyase activity"/>
    <property type="evidence" value="ECO:0007669"/>
    <property type="project" value="UniProtKB-KW"/>
</dbReference>
<feature type="domain" description="Right handed beta helix" evidence="3">
    <location>
        <begin position="404"/>
        <end position="468"/>
    </location>
</feature>
<accession>A0A517WMG0</accession>
<sequence precursor="true">MKAVTMKLRTCVTICLALFVLSGLCLLPATDSSQLLSQEPAAKAPASGMKTVLDYGAKGDGQTDDTTAIQQMVDASLGSLRFPRGQYRLTKPIVIDLTKVGPTSISGDGTATILMEGAGPAFKFIGTHNGTASPKTFQPVVWEKERSPMVDGIEIVGKHPEAIGVQAIKTMQITITRLVVRKALHGIHLTERNRNVAIDDCHLYENEGVGIYLEKLNLHQVNISDSHISYNKQGGIVVRESEIRNIQIGNCDIEGNMGEKTPPTANILFDISQGSLREGAIFGCTIQHTNDAPNSANVRFIGNGPEDPRKVGNFAIADNSMSDVATNIHLQHARGITITGNTLWQAYEHNLLVEDCAHIVLGSNLMDRNPDYRAKTKDANVFKDCTDCTLNALNILATRGVPAGLILENCARMNITNCTIRRCQNGGILLQNVKQSRVSDCLITEGEKNFAIRVSGGQEIQITDNLVSGDIDVGPGTEVSNTMTVY</sequence>
<dbReference type="SUPFAM" id="SSF51126">
    <property type="entry name" value="Pectin lyase-like"/>
    <property type="match status" value="2"/>
</dbReference>
<organism evidence="4 5">
    <name type="scientific">Gimesia chilikensis</name>
    <dbReference type="NCBI Taxonomy" id="2605989"/>
    <lineage>
        <taxon>Bacteria</taxon>
        <taxon>Pseudomonadati</taxon>
        <taxon>Planctomycetota</taxon>
        <taxon>Planctomycetia</taxon>
        <taxon>Planctomycetales</taxon>
        <taxon>Planctomycetaceae</taxon>
        <taxon>Gimesia</taxon>
    </lineage>
</organism>
<dbReference type="EMBL" id="CP036347">
    <property type="protein sequence ID" value="QDU06447.1"/>
    <property type="molecule type" value="Genomic_DNA"/>
</dbReference>
<dbReference type="InterPro" id="IPR039448">
    <property type="entry name" value="Beta_helix"/>
</dbReference>
<gene>
    <name evidence="4" type="ORF">V6x_62010</name>
</gene>
<feature type="signal peptide" evidence="1">
    <location>
        <begin position="1"/>
        <end position="22"/>
    </location>
</feature>
<evidence type="ECO:0000259" key="3">
    <source>
        <dbReference type="Pfam" id="PF13229"/>
    </source>
</evidence>
<name>A0A517WMG0_9PLAN</name>
<dbReference type="SMART" id="SM00710">
    <property type="entry name" value="PbH1"/>
    <property type="match status" value="7"/>
</dbReference>
<proteinExistence type="predicted"/>
<dbReference type="InterPro" id="IPR011050">
    <property type="entry name" value="Pectin_lyase_fold/virulence"/>
</dbReference>
<dbReference type="Gene3D" id="2.160.20.10">
    <property type="entry name" value="Single-stranded right-handed beta-helix, Pectin lyase-like"/>
    <property type="match status" value="2"/>
</dbReference>
<evidence type="ECO:0000313" key="5">
    <source>
        <dbReference type="Proteomes" id="UP000320722"/>
    </source>
</evidence>
<dbReference type="Pfam" id="PF13229">
    <property type="entry name" value="Beta_helix"/>
    <property type="match status" value="1"/>
</dbReference>
<keyword evidence="4" id="KW-0456">Lyase</keyword>
<evidence type="ECO:0000313" key="4">
    <source>
        <dbReference type="EMBL" id="QDU06447.1"/>
    </source>
</evidence>
<reference evidence="4 5" key="1">
    <citation type="submission" date="2019-02" db="EMBL/GenBank/DDBJ databases">
        <title>Deep-cultivation of Planctomycetes and their phenomic and genomic characterization uncovers novel biology.</title>
        <authorList>
            <person name="Wiegand S."/>
            <person name="Jogler M."/>
            <person name="Boedeker C."/>
            <person name="Pinto D."/>
            <person name="Vollmers J."/>
            <person name="Rivas-Marin E."/>
            <person name="Kohn T."/>
            <person name="Peeters S.H."/>
            <person name="Heuer A."/>
            <person name="Rast P."/>
            <person name="Oberbeckmann S."/>
            <person name="Bunk B."/>
            <person name="Jeske O."/>
            <person name="Meyerdierks A."/>
            <person name="Storesund J.E."/>
            <person name="Kallscheuer N."/>
            <person name="Luecker S."/>
            <person name="Lage O.M."/>
            <person name="Pohl T."/>
            <person name="Merkel B.J."/>
            <person name="Hornburger P."/>
            <person name="Mueller R.-W."/>
            <person name="Bruemmer F."/>
            <person name="Labrenz M."/>
            <person name="Spormann A.M."/>
            <person name="Op den Camp H."/>
            <person name="Overmann J."/>
            <person name="Amann R."/>
            <person name="Jetten M.S.M."/>
            <person name="Mascher T."/>
            <person name="Medema M.H."/>
            <person name="Devos D.P."/>
            <person name="Kaster A.-K."/>
            <person name="Ovreas L."/>
            <person name="Rohde M."/>
            <person name="Galperin M.Y."/>
            <person name="Jogler C."/>
        </authorList>
    </citation>
    <scope>NUCLEOTIDE SEQUENCE [LARGE SCALE GENOMIC DNA]</scope>
    <source>
        <strain evidence="4 5">V6</strain>
    </source>
</reference>
<feature type="chain" id="PRO_5022204685" evidence="1">
    <location>
        <begin position="23"/>
        <end position="486"/>
    </location>
</feature>
<dbReference type="AlphaFoldDB" id="A0A517WMG0"/>
<keyword evidence="1" id="KW-0732">Signal</keyword>